<proteinExistence type="predicted"/>
<dbReference type="Gene3D" id="1.10.287.110">
    <property type="entry name" value="DnaJ domain"/>
    <property type="match status" value="1"/>
</dbReference>
<dbReference type="Proteomes" id="UP000269154">
    <property type="component" value="Unassembled WGS sequence"/>
</dbReference>
<feature type="region of interest" description="Disordered" evidence="2">
    <location>
        <begin position="121"/>
        <end position="141"/>
    </location>
</feature>
<reference evidence="3 4" key="1">
    <citation type="journal article" date="2018" name="ACS Chem. Biol.">
        <title>Ketoreductase domain dysfunction expands chemodiversity: malyngamide biosynthesis in the cyanobacterium Okeania hirsuta.</title>
        <authorList>
            <person name="Moss N.A."/>
            <person name="Leao T."/>
            <person name="Rankin M."/>
            <person name="McCullough T.M."/>
            <person name="Qu P."/>
            <person name="Korobeynikov A."/>
            <person name="Smith J.L."/>
            <person name="Gerwick L."/>
            <person name="Gerwick W.H."/>
        </authorList>
    </citation>
    <scope>NUCLEOTIDE SEQUENCE [LARGE SCALE GENOMIC DNA]</scope>
    <source>
        <strain evidence="3 4">PAB10Feb10-1</strain>
    </source>
</reference>
<dbReference type="SUPFAM" id="SSF46565">
    <property type="entry name" value="Chaperone J-domain"/>
    <property type="match status" value="1"/>
</dbReference>
<evidence type="ECO:0000256" key="1">
    <source>
        <dbReference type="SAM" id="Coils"/>
    </source>
</evidence>
<dbReference type="EMBL" id="RCBY01000374">
    <property type="protein sequence ID" value="RQH21846.1"/>
    <property type="molecule type" value="Genomic_DNA"/>
</dbReference>
<dbReference type="OrthoDB" id="508466at2"/>
<protein>
    <submittedName>
        <fullName evidence="3">Molecular chaperone DnaJ</fullName>
    </submittedName>
</protein>
<dbReference type="InterPro" id="IPR001623">
    <property type="entry name" value="DnaJ_domain"/>
</dbReference>
<accession>A0A3N6QU75</accession>
<evidence type="ECO:0000256" key="2">
    <source>
        <dbReference type="SAM" id="MobiDB-lite"/>
    </source>
</evidence>
<dbReference type="AlphaFoldDB" id="A0A3N6QU75"/>
<dbReference type="InterPro" id="IPR036869">
    <property type="entry name" value="J_dom_sf"/>
</dbReference>
<evidence type="ECO:0000313" key="3">
    <source>
        <dbReference type="EMBL" id="RQH21846.1"/>
    </source>
</evidence>
<comment type="caution">
    <text evidence="3">The sequence shown here is derived from an EMBL/GenBank/DDBJ whole genome shotgun (WGS) entry which is preliminary data.</text>
</comment>
<organism evidence="3 4">
    <name type="scientific">Okeania hirsuta</name>
    <dbReference type="NCBI Taxonomy" id="1458930"/>
    <lineage>
        <taxon>Bacteria</taxon>
        <taxon>Bacillati</taxon>
        <taxon>Cyanobacteriota</taxon>
        <taxon>Cyanophyceae</taxon>
        <taxon>Oscillatoriophycideae</taxon>
        <taxon>Oscillatoriales</taxon>
        <taxon>Microcoleaceae</taxon>
        <taxon>Okeania</taxon>
    </lineage>
</organism>
<feature type="coiled-coil region" evidence="1">
    <location>
        <begin position="229"/>
        <end position="289"/>
    </location>
</feature>
<evidence type="ECO:0000313" key="4">
    <source>
        <dbReference type="Proteomes" id="UP000269154"/>
    </source>
</evidence>
<dbReference type="RefSeq" id="WP_124144736.1">
    <property type="nucleotide sequence ID" value="NZ_CAWOKI010000036.1"/>
</dbReference>
<feature type="compositionally biased region" description="Acidic residues" evidence="2">
    <location>
        <begin position="132"/>
        <end position="141"/>
    </location>
</feature>
<name>A0A3N6QU75_9CYAN</name>
<dbReference type="CDD" id="cd06257">
    <property type="entry name" value="DnaJ"/>
    <property type="match status" value="1"/>
</dbReference>
<sequence>MPRKTKKTATSNSLPQENALSFSSIHARIDFLNEKHKKLLSKIKRKKTELSNLTQQMQTLTQEVRQKSRPLYDKINSLDQKIHGLFDKILSNKLLGKRQKQEVIDIYRILQLTGKISPRPEYFSRSSSTNFQDEDRDDYEQTTEKDFFGENHHYDENEDICQPRPSRDLRKIFLKLADKFHPDKARDNETRVFYTEIMKEINIAYQSGDLARLLEIERDKNQEKVKFSQNDSEKECEQLEKEIELLSQQYEQVKSELREVKKTPQGNMVKQYRKAKRKGENLMENLVAEAEVDLNSLQVLHNFVKDFKDRKITLKEFVRGPNSVNRDDMEDLINEMFEKMFVVVNV</sequence>
<feature type="coiled-coil region" evidence="1">
    <location>
        <begin position="29"/>
        <end position="63"/>
    </location>
</feature>
<gene>
    <name evidence="3" type="ORF">D5R40_31155</name>
</gene>
<keyword evidence="1" id="KW-0175">Coiled coil</keyword>
<keyword evidence="4" id="KW-1185">Reference proteome</keyword>